<dbReference type="PANTHER" id="PTHR45994">
    <property type="entry name" value="FI21225P1"/>
    <property type="match status" value="1"/>
</dbReference>
<feature type="non-terminal residue" evidence="8">
    <location>
        <position position="1"/>
    </location>
</feature>
<dbReference type="EMBL" id="OB663526">
    <property type="protein sequence ID" value="CAD7231451.1"/>
    <property type="molecule type" value="Genomic_DNA"/>
</dbReference>
<dbReference type="GO" id="GO:0048471">
    <property type="term" value="C:perinuclear region of cytoplasm"/>
    <property type="evidence" value="ECO:0007669"/>
    <property type="project" value="UniProtKB-SubCell"/>
</dbReference>
<evidence type="ECO:0000256" key="5">
    <source>
        <dbReference type="ARBA" id="ARBA00022782"/>
    </source>
</evidence>
<dbReference type="InterPro" id="IPR016024">
    <property type="entry name" value="ARM-type_fold"/>
</dbReference>
<feature type="domain" description="UNC-45/Cro1/She4 central" evidence="7">
    <location>
        <begin position="315"/>
        <end position="470"/>
    </location>
</feature>
<dbReference type="AlphaFoldDB" id="A0A7R8WJ35"/>
<evidence type="ECO:0000256" key="1">
    <source>
        <dbReference type="ARBA" id="ARBA00004556"/>
    </source>
</evidence>
<evidence type="ECO:0000256" key="6">
    <source>
        <dbReference type="ARBA" id="ARBA00023186"/>
    </source>
</evidence>
<dbReference type="InterPro" id="IPR024660">
    <property type="entry name" value="UCS_central_dom"/>
</dbReference>
<dbReference type="InterPro" id="IPR011990">
    <property type="entry name" value="TPR-like_helical_dom_sf"/>
</dbReference>
<dbReference type="SUPFAM" id="SSF48371">
    <property type="entry name" value="ARM repeat"/>
    <property type="match status" value="1"/>
</dbReference>
<dbReference type="GO" id="GO:0030154">
    <property type="term" value="P:cell differentiation"/>
    <property type="evidence" value="ECO:0007669"/>
    <property type="project" value="UniProtKB-KW"/>
</dbReference>
<dbReference type="InterPro" id="IPR011989">
    <property type="entry name" value="ARM-like"/>
</dbReference>
<dbReference type="SUPFAM" id="SSF48452">
    <property type="entry name" value="TPR-like"/>
    <property type="match status" value="1"/>
</dbReference>
<keyword evidence="6" id="KW-0143">Chaperone</keyword>
<evidence type="ECO:0000313" key="8">
    <source>
        <dbReference type="EMBL" id="CAD7231451.1"/>
    </source>
</evidence>
<name>A0A7R8WJ35_9CRUS</name>
<evidence type="ECO:0000256" key="4">
    <source>
        <dbReference type="ARBA" id="ARBA00022541"/>
    </source>
</evidence>
<keyword evidence="2" id="KW-0217">Developmental protein</keyword>
<evidence type="ECO:0000259" key="7">
    <source>
        <dbReference type="Pfam" id="PF11701"/>
    </source>
</evidence>
<sequence>MPTITEISIPPEKAVVEVADVSEYREKGNAAFKRNAWDEAIDWYSRGLKASGNVSKADRIVLLRNRSAAHLKRGNAQAARKDVEKVLTLDSSDAKARFRLACALEALEEVESAYKEAKKALVHAPKDKSIEELMVRLHVKVQKKAEKMRSVGEMLRLALDKGVDMEKRGKAWNNLLVLARENAGGDELLKALPKLLKEDGFEVTALRIVTEMGVKNPVGVVSVVGIENVTEKLGVPLLRVKCGQDDEGSTGETVCAAQSCLLQILTALGGGRDATREEKDASISSNQGVIDAVLKNVLRLTTSRIVTAEAREAAIEILLKNVDYSALFWAENFLNEGGVERLLEVASEIPELEVESQMKVTSSTATLASVTLGKVYDNLYHESARKKFLEEVEAFCRSTAQFASRDGHLRVAAAITALLRGPVDVGNQVIGKEGILHMLVVMADSEDTVQQKVAAEAIIAADSGRACVTSVVDEKDVRRFEALPANVGPTSILAIQNPAKSFSWNSSLQAWLARNELFFAREIVILDLIFRAAMKKDKVATLIGSATEILKKLYTSSDPAVRVRALVGLCKLG</sequence>
<evidence type="ECO:0000256" key="3">
    <source>
        <dbReference type="ARBA" id="ARBA00022490"/>
    </source>
</evidence>
<accession>A0A7R8WJ35</accession>
<reference evidence="8" key="1">
    <citation type="submission" date="2020-11" db="EMBL/GenBank/DDBJ databases">
        <authorList>
            <person name="Tran Van P."/>
        </authorList>
    </citation>
    <scope>NUCLEOTIDE SEQUENCE</scope>
</reference>
<organism evidence="8">
    <name type="scientific">Cyprideis torosa</name>
    <dbReference type="NCBI Taxonomy" id="163714"/>
    <lineage>
        <taxon>Eukaryota</taxon>
        <taxon>Metazoa</taxon>
        <taxon>Ecdysozoa</taxon>
        <taxon>Arthropoda</taxon>
        <taxon>Crustacea</taxon>
        <taxon>Oligostraca</taxon>
        <taxon>Ostracoda</taxon>
        <taxon>Podocopa</taxon>
        <taxon>Podocopida</taxon>
        <taxon>Cytherocopina</taxon>
        <taxon>Cytheroidea</taxon>
        <taxon>Cytherideidae</taxon>
        <taxon>Cyprideis</taxon>
    </lineage>
</organism>
<dbReference type="Pfam" id="PF11701">
    <property type="entry name" value="UNC45-central"/>
    <property type="match status" value="1"/>
</dbReference>
<dbReference type="Gene3D" id="1.25.10.10">
    <property type="entry name" value="Leucine-rich Repeat Variant"/>
    <property type="match status" value="2"/>
</dbReference>
<dbReference type="InterPro" id="IPR019734">
    <property type="entry name" value="TPR_rpt"/>
</dbReference>
<dbReference type="GO" id="GO:0051879">
    <property type="term" value="F:Hsp90 protein binding"/>
    <property type="evidence" value="ECO:0007669"/>
    <property type="project" value="TreeGrafter"/>
</dbReference>
<dbReference type="SMART" id="SM00028">
    <property type="entry name" value="TPR"/>
    <property type="match status" value="3"/>
</dbReference>
<keyword evidence="4" id="KW-0517">Myogenesis</keyword>
<protein>
    <recommendedName>
        <fullName evidence="7">UNC-45/Cro1/She4 central domain-containing protein</fullName>
    </recommendedName>
</protein>
<comment type="subcellular location">
    <subcellularLocation>
        <location evidence="1">Cytoplasm</location>
        <location evidence="1">Perinuclear region</location>
    </subcellularLocation>
</comment>
<dbReference type="GO" id="GO:0007517">
    <property type="term" value="P:muscle organ development"/>
    <property type="evidence" value="ECO:0007669"/>
    <property type="project" value="UniProtKB-KW"/>
</dbReference>
<gene>
    <name evidence="8" type="ORF">CTOB1V02_LOCUS9298</name>
</gene>
<evidence type="ECO:0000256" key="2">
    <source>
        <dbReference type="ARBA" id="ARBA00022473"/>
    </source>
</evidence>
<keyword evidence="3" id="KW-0963">Cytoplasm</keyword>
<keyword evidence="5" id="KW-0221">Differentiation</keyword>
<dbReference type="Gene3D" id="1.25.40.10">
    <property type="entry name" value="Tetratricopeptide repeat domain"/>
    <property type="match status" value="1"/>
</dbReference>
<dbReference type="PANTHER" id="PTHR45994:SF1">
    <property type="entry name" value="FI21225P1"/>
    <property type="match status" value="1"/>
</dbReference>
<dbReference type="OrthoDB" id="199930at2759"/>
<proteinExistence type="predicted"/>